<dbReference type="InterPro" id="IPR001590">
    <property type="entry name" value="Peptidase_M12B"/>
</dbReference>
<evidence type="ECO:0000259" key="9">
    <source>
        <dbReference type="PROSITE" id="PS50215"/>
    </source>
</evidence>
<feature type="binding site" evidence="8">
    <location>
        <position position="259"/>
    </location>
    <ligand>
        <name>Zn(2+)</name>
        <dbReference type="ChEBI" id="CHEBI:29105"/>
        <note>catalytic</note>
    </ligand>
</feature>
<feature type="binding site" evidence="8">
    <location>
        <position position="269"/>
    </location>
    <ligand>
        <name>Zn(2+)</name>
        <dbReference type="ChEBI" id="CHEBI:29105"/>
        <note>catalytic</note>
    </ligand>
</feature>
<reference evidence="11" key="1">
    <citation type="submission" date="2022-11" db="UniProtKB">
        <authorList>
            <consortium name="WormBaseParasite"/>
        </authorList>
    </citation>
    <scope>IDENTIFICATION</scope>
</reference>
<dbReference type="PANTHER" id="PTHR13723:SF200">
    <property type="entry name" value="ADAM METALLOPEPTIDASE WITH THROMBOSPONDIN TYPE 1 MOTIF B, ISOFORM B"/>
    <property type="match status" value="1"/>
</dbReference>
<dbReference type="InterPro" id="IPR024079">
    <property type="entry name" value="MetalloPept_cat_dom_sf"/>
</dbReference>
<dbReference type="Pfam" id="PF01421">
    <property type="entry name" value="Reprolysin"/>
    <property type="match status" value="1"/>
</dbReference>
<keyword evidence="2 8" id="KW-0479">Metal-binding</keyword>
<evidence type="ECO:0000256" key="8">
    <source>
        <dbReference type="PROSITE-ProRule" id="PRU00276"/>
    </source>
</evidence>
<keyword evidence="6" id="KW-1015">Disulfide bond</keyword>
<keyword evidence="5" id="KW-0482">Metalloprotease</keyword>
<evidence type="ECO:0000256" key="6">
    <source>
        <dbReference type="ARBA" id="ARBA00023157"/>
    </source>
</evidence>
<dbReference type="PANTHER" id="PTHR13723">
    <property type="entry name" value="ADAMTS A DISINTEGRIN AND METALLOPROTEASE WITH THROMBOSPONDIN MOTIFS PROTEASE"/>
    <property type="match status" value="1"/>
</dbReference>
<evidence type="ECO:0000313" key="11">
    <source>
        <dbReference type="WBParaSite" id="nRc.2.0.1.t22682-RA"/>
    </source>
</evidence>
<dbReference type="Proteomes" id="UP000887565">
    <property type="component" value="Unplaced"/>
</dbReference>
<comment type="caution">
    <text evidence="8">Lacks conserved residue(s) required for the propagation of feature annotation.</text>
</comment>
<sequence>MYEILRVHLCVKLLWIHCICFCYGVSHVISSTIDSPDDRHLNFENSGFHNISVIKNNVFFIESLEARIINKTLRQLRFAYPGSNNVKLLVDLQPHEDLWDNQTVRVIKDDVHGQNYLEIGDDSHHCHYRSVTIGVTASISHSRSQPKENKIDDGDRAIHAAVHNSNGWIWWQNLIVELAIFIDQSLWRKFEATHGDNAGHYLQDFVSTTLNNVSGVDIVRHYTDYSISGIAKMSGVCDPMNSCLIAEAMDFRAAFITAHEIGHGLGISHDEQFSCGSSFIMSESLGGGKVVWSSCSVNEFQKYLNVLNNQNRNCMLVQNERAVLNIQGKPLPGKTYDGNKQCQMVFGKDYLEYRGRYSSGMGGDVCHMMWCHHRQGGNLLSSHPALEGTSCGSGYHCIGGKCVYGTSIPSL</sequence>
<dbReference type="Gene3D" id="3.40.1620.60">
    <property type="match status" value="1"/>
</dbReference>
<keyword evidence="1" id="KW-0645">Protease</keyword>
<dbReference type="GO" id="GO:0046872">
    <property type="term" value="F:metal ion binding"/>
    <property type="evidence" value="ECO:0007669"/>
    <property type="project" value="UniProtKB-KW"/>
</dbReference>
<dbReference type="InterPro" id="IPR041645">
    <property type="entry name" value="ADAMTS_CR_2"/>
</dbReference>
<dbReference type="GO" id="GO:0006508">
    <property type="term" value="P:proteolysis"/>
    <property type="evidence" value="ECO:0007669"/>
    <property type="project" value="UniProtKB-KW"/>
</dbReference>
<evidence type="ECO:0000256" key="7">
    <source>
        <dbReference type="ARBA" id="ARBA00023180"/>
    </source>
</evidence>
<keyword evidence="4 8" id="KW-0862">Zinc</keyword>
<dbReference type="AlphaFoldDB" id="A0A915J944"/>
<proteinExistence type="predicted"/>
<keyword evidence="10" id="KW-1185">Reference proteome</keyword>
<dbReference type="GO" id="GO:0030198">
    <property type="term" value="P:extracellular matrix organization"/>
    <property type="evidence" value="ECO:0007669"/>
    <property type="project" value="TreeGrafter"/>
</dbReference>
<dbReference type="SUPFAM" id="SSF55486">
    <property type="entry name" value="Metalloproteases ('zincins'), catalytic domain"/>
    <property type="match status" value="1"/>
</dbReference>
<evidence type="ECO:0000256" key="2">
    <source>
        <dbReference type="ARBA" id="ARBA00022723"/>
    </source>
</evidence>
<dbReference type="Gene3D" id="3.40.390.10">
    <property type="entry name" value="Collagenase (Catalytic Domain)"/>
    <property type="match status" value="1"/>
</dbReference>
<dbReference type="WBParaSite" id="nRc.2.0.1.t22682-RA">
    <property type="protein sequence ID" value="nRc.2.0.1.t22682-RA"/>
    <property type="gene ID" value="nRc.2.0.1.g22682"/>
</dbReference>
<evidence type="ECO:0000256" key="5">
    <source>
        <dbReference type="ARBA" id="ARBA00023049"/>
    </source>
</evidence>
<evidence type="ECO:0000256" key="1">
    <source>
        <dbReference type="ARBA" id="ARBA00022670"/>
    </source>
</evidence>
<dbReference type="InterPro" id="IPR050439">
    <property type="entry name" value="ADAMTS_ADAMTS-like"/>
</dbReference>
<feature type="binding site" evidence="8">
    <location>
        <position position="263"/>
    </location>
    <ligand>
        <name>Zn(2+)</name>
        <dbReference type="ChEBI" id="CHEBI:29105"/>
        <note>catalytic</note>
    </ligand>
</feature>
<evidence type="ECO:0000256" key="4">
    <source>
        <dbReference type="ARBA" id="ARBA00022833"/>
    </source>
</evidence>
<accession>A0A915J944</accession>
<feature type="active site" evidence="8">
    <location>
        <position position="260"/>
    </location>
</feature>
<keyword evidence="3" id="KW-0378">Hydrolase</keyword>
<evidence type="ECO:0000313" key="10">
    <source>
        <dbReference type="Proteomes" id="UP000887565"/>
    </source>
</evidence>
<dbReference type="Pfam" id="PF17771">
    <property type="entry name" value="ADAMTS_CR_2"/>
    <property type="match status" value="1"/>
</dbReference>
<keyword evidence="7" id="KW-0325">Glycoprotein</keyword>
<name>A0A915J944_ROMCU</name>
<dbReference type="GO" id="GO:0031012">
    <property type="term" value="C:extracellular matrix"/>
    <property type="evidence" value="ECO:0007669"/>
    <property type="project" value="TreeGrafter"/>
</dbReference>
<protein>
    <submittedName>
        <fullName evidence="11">Peptidase M12B domain-containing protein</fullName>
    </submittedName>
</protein>
<dbReference type="PROSITE" id="PS50215">
    <property type="entry name" value="ADAM_MEPRO"/>
    <property type="match status" value="1"/>
</dbReference>
<dbReference type="GO" id="GO:0004222">
    <property type="term" value="F:metalloendopeptidase activity"/>
    <property type="evidence" value="ECO:0007669"/>
    <property type="project" value="InterPro"/>
</dbReference>
<organism evidence="10 11">
    <name type="scientific">Romanomermis culicivorax</name>
    <name type="common">Nematode worm</name>
    <dbReference type="NCBI Taxonomy" id="13658"/>
    <lineage>
        <taxon>Eukaryota</taxon>
        <taxon>Metazoa</taxon>
        <taxon>Ecdysozoa</taxon>
        <taxon>Nematoda</taxon>
        <taxon>Enoplea</taxon>
        <taxon>Dorylaimia</taxon>
        <taxon>Mermithida</taxon>
        <taxon>Mermithoidea</taxon>
        <taxon>Mermithidae</taxon>
        <taxon>Romanomermis</taxon>
    </lineage>
</organism>
<evidence type="ECO:0000256" key="3">
    <source>
        <dbReference type="ARBA" id="ARBA00022801"/>
    </source>
</evidence>
<feature type="domain" description="Peptidase M12B" evidence="9">
    <location>
        <begin position="229"/>
        <end position="305"/>
    </location>
</feature>